<comment type="subcellular location">
    <subcellularLocation>
        <location evidence="1">Membrane</location>
        <topology evidence="1">Multi-pass membrane protein</topology>
    </subcellularLocation>
</comment>
<dbReference type="InterPro" id="IPR007248">
    <property type="entry name" value="Mpv17_PMP22"/>
</dbReference>
<gene>
    <name evidence="7" type="ORF">DMC30DRAFT_445592</name>
</gene>
<comment type="caution">
    <text evidence="7">The sequence shown here is derived from an EMBL/GenBank/DDBJ whole genome shotgun (WGS) entry which is preliminary data.</text>
</comment>
<evidence type="ECO:0000256" key="6">
    <source>
        <dbReference type="RuleBase" id="RU363053"/>
    </source>
</evidence>
<dbReference type="Proteomes" id="UP000311382">
    <property type="component" value="Unassembled WGS sequence"/>
</dbReference>
<evidence type="ECO:0000313" key="7">
    <source>
        <dbReference type="EMBL" id="TNY22097.1"/>
    </source>
</evidence>
<evidence type="ECO:0000313" key="8">
    <source>
        <dbReference type="Proteomes" id="UP000311382"/>
    </source>
</evidence>
<evidence type="ECO:0000256" key="2">
    <source>
        <dbReference type="ARBA" id="ARBA00006824"/>
    </source>
</evidence>
<dbReference type="EMBL" id="SOZI01000031">
    <property type="protein sequence ID" value="TNY22097.1"/>
    <property type="molecule type" value="Genomic_DNA"/>
</dbReference>
<reference evidence="7 8" key="1">
    <citation type="submission" date="2019-03" db="EMBL/GenBank/DDBJ databases">
        <title>Rhodosporidium diobovatum UCD-FST 08-225 genome sequencing, assembly, and annotation.</title>
        <authorList>
            <person name="Fakankun I.U."/>
            <person name="Fristensky B."/>
            <person name="Levin D.B."/>
        </authorList>
    </citation>
    <scope>NUCLEOTIDE SEQUENCE [LARGE SCALE GENOMIC DNA]</scope>
    <source>
        <strain evidence="7 8">UCD-FST 08-225</strain>
    </source>
</reference>
<proteinExistence type="inferred from homology"/>
<dbReference type="PANTHER" id="PTHR11266">
    <property type="entry name" value="PEROXISOMAL MEMBRANE PROTEIN 2, PXMP2 MPV17"/>
    <property type="match status" value="1"/>
</dbReference>
<keyword evidence="8" id="KW-1185">Reference proteome</keyword>
<dbReference type="OrthoDB" id="430207at2759"/>
<keyword evidence="3" id="KW-0812">Transmembrane</keyword>
<comment type="similarity">
    <text evidence="2 6">Belongs to the peroxisomal membrane protein PXMP2/4 family.</text>
</comment>
<dbReference type="AlphaFoldDB" id="A0A5C5FYY9"/>
<dbReference type="GO" id="GO:0016020">
    <property type="term" value="C:membrane"/>
    <property type="evidence" value="ECO:0007669"/>
    <property type="project" value="UniProtKB-SubCell"/>
</dbReference>
<keyword evidence="4" id="KW-1133">Transmembrane helix</keyword>
<keyword evidence="5" id="KW-0472">Membrane</keyword>
<dbReference type="STRING" id="5288.A0A5C5FYY9"/>
<organism evidence="7 8">
    <name type="scientific">Rhodotorula diobovata</name>
    <dbReference type="NCBI Taxonomy" id="5288"/>
    <lineage>
        <taxon>Eukaryota</taxon>
        <taxon>Fungi</taxon>
        <taxon>Dikarya</taxon>
        <taxon>Basidiomycota</taxon>
        <taxon>Pucciniomycotina</taxon>
        <taxon>Microbotryomycetes</taxon>
        <taxon>Sporidiobolales</taxon>
        <taxon>Sporidiobolaceae</taxon>
        <taxon>Rhodotorula</taxon>
    </lineage>
</organism>
<evidence type="ECO:0000256" key="5">
    <source>
        <dbReference type="ARBA" id="ARBA00023136"/>
    </source>
</evidence>
<accession>A0A5C5FYY9</accession>
<evidence type="ECO:0000256" key="1">
    <source>
        <dbReference type="ARBA" id="ARBA00004141"/>
    </source>
</evidence>
<name>A0A5C5FYY9_9BASI</name>
<evidence type="ECO:0000256" key="3">
    <source>
        <dbReference type="ARBA" id="ARBA00022692"/>
    </source>
</evidence>
<protein>
    <submittedName>
        <fullName evidence="7">Uncharacterized protein</fullName>
    </submittedName>
</protein>
<dbReference type="GO" id="GO:0005739">
    <property type="term" value="C:mitochondrion"/>
    <property type="evidence" value="ECO:0007669"/>
    <property type="project" value="TreeGrafter"/>
</dbReference>
<evidence type="ECO:0000256" key="4">
    <source>
        <dbReference type="ARBA" id="ARBA00022989"/>
    </source>
</evidence>
<dbReference type="Pfam" id="PF04117">
    <property type="entry name" value="Mpv17_PMP22"/>
    <property type="match status" value="1"/>
</dbReference>
<sequence>MSFLFKSYLRLLQRYTLPTQMATSAATASVGDLLYQTQFEDKSLRDVEWYKTQRMCLYGGLIWAPISNRWHTLVLNQINLRGRVKTVLARTVTDLALFSPFATCLFYLSQGAFERRPFRTPSAAPDAPQGIYERLGERLWPTVQKQWAVWGPVNLVNLSVIPVYGRPPFSNLIAVGWNCFLAAGAARGGIPPGGLTIDMQEKLAAAEAME</sequence>
<dbReference type="PANTHER" id="PTHR11266:SF17">
    <property type="entry name" value="PROTEIN MPV17"/>
    <property type="match status" value="1"/>
</dbReference>